<organism evidence="1 2">
    <name type="scientific">Candidatus Avoscillospira avistercoris</name>
    <dbReference type="NCBI Taxonomy" id="2840707"/>
    <lineage>
        <taxon>Bacteria</taxon>
        <taxon>Bacillati</taxon>
        <taxon>Bacillota</taxon>
        <taxon>Clostridia</taxon>
        <taxon>Eubacteriales</taxon>
        <taxon>Oscillospiraceae</taxon>
        <taxon>Oscillospiraceae incertae sedis</taxon>
        <taxon>Candidatus Avoscillospira</taxon>
    </lineage>
</organism>
<reference evidence="1" key="2">
    <citation type="journal article" date="2021" name="PeerJ">
        <title>Extensive microbial diversity within the chicken gut microbiome revealed by metagenomics and culture.</title>
        <authorList>
            <person name="Gilroy R."/>
            <person name="Ravi A."/>
            <person name="Getino M."/>
            <person name="Pursley I."/>
            <person name="Horton D.L."/>
            <person name="Alikhan N.F."/>
            <person name="Baker D."/>
            <person name="Gharbi K."/>
            <person name="Hall N."/>
            <person name="Watson M."/>
            <person name="Adriaenssens E.M."/>
            <person name="Foster-Nyarko E."/>
            <person name="Jarju S."/>
            <person name="Secka A."/>
            <person name="Antonio M."/>
            <person name="Oren A."/>
            <person name="Chaudhuri R.R."/>
            <person name="La Ragione R."/>
            <person name="Hildebrand F."/>
            <person name="Pallen M.J."/>
        </authorList>
    </citation>
    <scope>NUCLEOTIDE SEQUENCE</scope>
    <source>
        <strain evidence="1">ChiBcec16-1751</strain>
    </source>
</reference>
<evidence type="ECO:0000313" key="2">
    <source>
        <dbReference type="Proteomes" id="UP000886741"/>
    </source>
</evidence>
<gene>
    <name evidence="1" type="ORF">IAA83_06260</name>
</gene>
<dbReference type="Proteomes" id="UP000886741">
    <property type="component" value="Unassembled WGS sequence"/>
</dbReference>
<reference evidence="1" key="1">
    <citation type="submission" date="2020-10" db="EMBL/GenBank/DDBJ databases">
        <authorList>
            <person name="Gilroy R."/>
        </authorList>
    </citation>
    <scope>NUCLEOTIDE SEQUENCE</scope>
    <source>
        <strain evidence="1">ChiBcec16-1751</strain>
    </source>
</reference>
<sequence length="75" mass="8352">MDRQSFPFQEQDIRRVLGSPEGQKLLQLLNRDGGQALRQAASALRSGNTQAAMEVLSPIMETKEAAELVDQINRK</sequence>
<comment type="caution">
    <text evidence="1">The sequence shown here is derived from an EMBL/GenBank/DDBJ whole genome shotgun (WGS) entry which is preliminary data.</text>
</comment>
<name>A0A9D1JTB3_9FIRM</name>
<dbReference type="AlphaFoldDB" id="A0A9D1JTB3"/>
<protein>
    <submittedName>
        <fullName evidence="1">Uncharacterized protein</fullName>
    </submittedName>
</protein>
<proteinExistence type="predicted"/>
<accession>A0A9D1JTB3</accession>
<dbReference type="EMBL" id="DVJJ01000092">
    <property type="protein sequence ID" value="HIS64957.1"/>
    <property type="molecule type" value="Genomic_DNA"/>
</dbReference>
<evidence type="ECO:0000313" key="1">
    <source>
        <dbReference type="EMBL" id="HIS64957.1"/>
    </source>
</evidence>